<evidence type="ECO:0000313" key="4">
    <source>
        <dbReference type="EMBL" id="CAF1492062.1"/>
    </source>
</evidence>
<evidence type="ECO:0000313" key="7">
    <source>
        <dbReference type="EMBL" id="CAF4113159.1"/>
    </source>
</evidence>
<dbReference type="EMBL" id="CAJOBD010008462">
    <property type="protein sequence ID" value="CAF4113159.1"/>
    <property type="molecule type" value="Genomic_DNA"/>
</dbReference>
<dbReference type="GO" id="GO:0030286">
    <property type="term" value="C:dynein complex"/>
    <property type="evidence" value="ECO:0007669"/>
    <property type="project" value="InterPro"/>
</dbReference>
<dbReference type="Proteomes" id="UP000663836">
    <property type="component" value="Unassembled WGS sequence"/>
</dbReference>
<accession>A0A819Y592</accession>
<dbReference type="EMBL" id="CAJNOH010004509">
    <property type="protein sequence ID" value="CAF1371807.1"/>
    <property type="molecule type" value="Genomic_DNA"/>
</dbReference>
<dbReference type="OrthoDB" id="6755844at2759"/>
<dbReference type="EMBL" id="CAJNOU010005922">
    <property type="protein sequence ID" value="CAF1492062.1"/>
    <property type="molecule type" value="Genomic_DNA"/>
</dbReference>
<dbReference type="EMBL" id="CAJOAX010009046">
    <property type="protein sequence ID" value="CAF4048044.1"/>
    <property type="molecule type" value="Genomic_DNA"/>
</dbReference>
<dbReference type="PANTHER" id="PTHR46961">
    <property type="entry name" value="DYNEIN HEAVY CHAIN 1, AXONEMAL-LIKE PROTEIN"/>
    <property type="match status" value="1"/>
</dbReference>
<reference evidence="8" key="1">
    <citation type="submission" date="2021-02" db="EMBL/GenBank/DDBJ databases">
        <authorList>
            <person name="Nowell W R."/>
        </authorList>
    </citation>
    <scope>NUCLEOTIDE SEQUENCE</scope>
</reference>
<sequence length="102" mass="12066">MILFYLNTLPRLFSSSVQFESNIYNDIITKEKNERAFKDWFDKESSDLSSLPETYENLNIFHRFLFARCISPDRTISEARNYIQDTLGIEYSEIPVLSLELI</sequence>
<evidence type="ECO:0000313" key="2">
    <source>
        <dbReference type="EMBL" id="CAF1371807.1"/>
    </source>
</evidence>
<dbReference type="GO" id="GO:0045505">
    <property type="term" value="F:dynein intermediate chain binding"/>
    <property type="evidence" value="ECO:0007669"/>
    <property type="project" value="InterPro"/>
</dbReference>
<evidence type="ECO:0000313" key="3">
    <source>
        <dbReference type="EMBL" id="CAF1403169.1"/>
    </source>
</evidence>
<dbReference type="GO" id="GO:0007018">
    <property type="term" value="P:microtubule-based movement"/>
    <property type="evidence" value="ECO:0007669"/>
    <property type="project" value="InterPro"/>
</dbReference>
<dbReference type="Proteomes" id="UP000663870">
    <property type="component" value="Unassembled WGS sequence"/>
</dbReference>
<dbReference type="Proteomes" id="UP000663889">
    <property type="component" value="Unassembled WGS sequence"/>
</dbReference>
<dbReference type="AlphaFoldDB" id="A0A819Y592"/>
<gene>
    <name evidence="8" type="ORF">FNK824_LOCUS33834</name>
    <name evidence="7" type="ORF">JBS370_LOCUS32286</name>
    <name evidence="5" type="ORF">JXQ802_LOCUS49499</name>
    <name evidence="6" type="ORF">OTI717_LOCUS31492</name>
    <name evidence="2" type="ORF">PYM288_LOCUS33396</name>
    <name evidence="3" type="ORF">RFH988_LOCUS34929</name>
    <name evidence="4" type="ORF">SEV965_LOCUS35627</name>
    <name evidence="1" type="ORF">ZHD862_LOCUS31613</name>
</gene>
<proteinExistence type="predicted"/>
<dbReference type="GO" id="GO:0051959">
    <property type="term" value="F:dynein light intermediate chain binding"/>
    <property type="evidence" value="ECO:0007669"/>
    <property type="project" value="InterPro"/>
</dbReference>
<dbReference type="Proteomes" id="UP000663823">
    <property type="component" value="Unassembled WGS sequence"/>
</dbReference>
<evidence type="ECO:0000313" key="1">
    <source>
        <dbReference type="EMBL" id="CAF1371366.1"/>
    </source>
</evidence>
<keyword evidence="9" id="KW-1185">Reference proteome</keyword>
<comment type="caution">
    <text evidence="8">The sequence shown here is derived from an EMBL/GenBank/DDBJ whole genome shotgun (WGS) entry which is preliminary data.</text>
</comment>
<evidence type="ECO:0000313" key="9">
    <source>
        <dbReference type="Proteomes" id="UP000663870"/>
    </source>
</evidence>
<name>A0A819Y592_9BILA</name>
<dbReference type="EMBL" id="CAJNOL010005942">
    <property type="protein sequence ID" value="CAF1611994.1"/>
    <property type="molecule type" value="Genomic_DNA"/>
</dbReference>
<evidence type="ECO:0000313" key="5">
    <source>
        <dbReference type="EMBL" id="CAF1611994.1"/>
    </source>
</evidence>
<dbReference type="Proteomes" id="UP000663882">
    <property type="component" value="Unassembled WGS sequence"/>
</dbReference>
<dbReference type="Proteomes" id="UP000663874">
    <property type="component" value="Unassembled WGS sequence"/>
</dbReference>
<protein>
    <submittedName>
        <fullName evidence="8">Uncharacterized protein</fullName>
    </submittedName>
</protein>
<evidence type="ECO:0000313" key="6">
    <source>
        <dbReference type="EMBL" id="CAF4048044.1"/>
    </source>
</evidence>
<evidence type="ECO:0000313" key="8">
    <source>
        <dbReference type="EMBL" id="CAF4153976.1"/>
    </source>
</evidence>
<dbReference type="EMBL" id="CAJOBE010012722">
    <property type="protein sequence ID" value="CAF4153976.1"/>
    <property type="molecule type" value="Genomic_DNA"/>
</dbReference>
<organism evidence="8 10">
    <name type="scientific">Rotaria sordida</name>
    <dbReference type="NCBI Taxonomy" id="392033"/>
    <lineage>
        <taxon>Eukaryota</taxon>
        <taxon>Metazoa</taxon>
        <taxon>Spiralia</taxon>
        <taxon>Gnathifera</taxon>
        <taxon>Rotifera</taxon>
        <taxon>Eurotatoria</taxon>
        <taxon>Bdelloidea</taxon>
        <taxon>Philodinida</taxon>
        <taxon>Philodinidae</taxon>
        <taxon>Rotaria</taxon>
    </lineage>
</organism>
<dbReference type="InterPro" id="IPR026983">
    <property type="entry name" value="DHC"/>
</dbReference>
<dbReference type="Proteomes" id="UP000663854">
    <property type="component" value="Unassembled WGS sequence"/>
</dbReference>
<dbReference type="EMBL" id="CAJNOO010005078">
    <property type="protein sequence ID" value="CAF1403169.1"/>
    <property type="molecule type" value="Genomic_DNA"/>
</dbReference>
<evidence type="ECO:0000313" key="10">
    <source>
        <dbReference type="Proteomes" id="UP000663874"/>
    </source>
</evidence>
<dbReference type="Proteomes" id="UP000663864">
    <property type="component" value="Unassembled WGS sequence"/>
</dbReference>
<dbReference type="EMBL" id="CAJNOT010003218">
    <property type="protein sequence ID" value="CAF1371366.1"/>
    <property type="molecule type" value="Genomic_DNA"/>
</dbReference>
<dbReference type="PANTHER" id="PTHR46961:SF19">
    <property type="entry name" value="DYNEIN HEAVY CHAIN 5, AXONEMAL"/>
    <property type="match status" value="1"/>
</dbReference>